<proteinExistence type="predicted"/>
<dbReference type="AlphaFoldDB" id="A0A1X6YVE1"/>
<keyword evidence="2" id="KW-0808">Transferase</keyword>
<dbReference type="Proteomes" id="UP000193061">
    <property type="component" value="Unassembled WGS sequence"/>
</dbReference>
<sequence>MSENELPDTKAGRVDWVIRAETNEEMRRRYDLWAQDYDSDVGSYDDYLVPWEATKVAEIVLSKEALILDAGAGTGLVGQTLKEAGFQRLIAVDYSEGMLDIARKKQVYEDVHQCDLSRPTQFETGSIDCVITCGTTTQMPCASLREFARIVRPKGKIIFAVVPDAWVDFGYADILSELEAQGKLSVKSRGEPFQMLPTTEPDFYCEIWVIDVR</sequence>
<evidence type="ECO:0000259" key="1">
    <source>
        <dbReference type="Pfam" id="PF08241"/>
    </source>
</evidence>
<dbReference type="GO" id="GO:0008757">
    <property type="term" value="F:S-adenosylmethionine-dependent methyltransferase activity"/>
    <property type="evidence" value="ECO:0007669"/>
    <property type="project" value="InterPro"/>
</dbReference>
<dbReference type="InterPro" id="IPR029063">
    <property type="entry name" value="SAM-dependent_MTases_sf"/>
</dbReference>
<keyword evidence="3" id="KW-1185">Reference proteome</keyword>
<dbReference type="InterPro" id="IPR013216">
    <property type="entry name" value="Methyltransf_11"/>
</dbReference>
<dbReference type="RefSeq" id="WP_085804959.1">
    <property type="nucleotide sequence ID" value="NZ_FWFX01000003.1"/>
</dbReference>
<accession>A0A1X6YVE1</accession>
<dbReference type="CDD" id="cd02440">
    <property type="entry name" value="AdoMet_MTases"/>
    <property type="match status" value="1"/>
</dbReference>
<dbReference type="PANTHER" id="PTHR42912:SF80">
    <property type="entry name" value="METHYLTRANSFERASE DOMAIN-CONTAINING PROTEIN"/>
    <property type="match status" value="1"/>
</dbReference>
<dbReference type="InterPro" id="IPR050508">
    <property type="entry name" value="Methyltransf_Superfamily"/>
</dbReference>
<dbReference type="SUPFAM" id="SSF53335">
    <property type="entry name" value="S-adenosyl-L-methionine-dependent methyltransferases"/>
    <property type="match status" value="1"/>
</dbReference>
<dbReference type="EMBL" id="FWFX01000003">
    <property type="protein sequence ID" value="SLN31716.1"/>
    <property type="molecule type" value="Genomic_DNA"/>
</dbReference>
<protein>
    <submittedName>
        <fullName evidence="2">Malonyl-[acyl-carrier protein] O-methyltransferase</fullName>
        <ecNumber evidence="2">2.1.1.197</ecNumber>
    </submittedName>
</protein>
<organism evidence="2 3">
    <name type="scientific">Roseovarius albus</name>
    <dbReference type="NCBI Taxonomy" id="1247867"/>
    <lineage>
        <taxon>Bacteria</taxon>
        <taxon>Pseudomonadati</taxon>
        <taxon>Pseudomonadota</taxon>
        <taxon>Alphaproteobacteria</taxon>
        <taxon>Rhodobacterales</taxon>
        <taxon>Roseobacteraceae</taxon>
        <taxon>Roseovarius</taxon>
    </lineage>
</organism>
<dbReference type="EC" id="2.1.1.197" evidence="2"/>
<dbReference type="GO" id="GO:0032259">
    <property type="term" value="P:methylation"/>
    <property type="evidence" value="ECO:0007669"/>
    <property type="project" value="UniProtKB-KW"/>
</dbReference>
<dbReference type="Pfam" id="PF08241">
    <property type="entry name" value="Methyltransf_11"/>
    <property type="match status" value="1"/>
</dbReference>
<dbReference type="OrthoDB" id="9765084at2"/>
<dbReference type="GO" id="GO:0102130">
    <property type="term" value="F:malonyl-CoA methyltransferase activity"/>
    <property type="evidence" value="ECO:0007669"/>
    <property type="project" value="UniProtKB-EC"/>
</dbReference>
<evidence type="ECO:0000313" key="3">
    <source>
        <dbReference type="Proteomes" id="UP000193061"/>
    </source>
</evidence>
<evidence type="ECO:0000313" key="2">
    <source>
        <dbReference type="EMBL" id="SLN31716.1"/>
    </source>
</evidence>
<name>A0A1X6YVE1_9RHOB</name>
<dbReference type="PANTHER" id="PTHR42912">
    <property type="entry name" value="METHYLTRANSFERASE"/>
    <property type="match status" value="1"/>
</dbReference>
<gene>
    <name evidence="2" type="primary">bioC</name>
    <name evidence="2" type="ORF">ROA7450_01420</name>
</gene>
<feature type="domain" description="Methyltransferase type 11" evidence="1">
    <location>
        <begin position="68"/>
        <end position="159"/>
    </location>
</feature>
<dbReference type="Gene3D" id="3.40.50.150">
    <property type="entry name" value="Vaccinia Virus protein VP39"/>
    <property type="match status" value="1"/>
</dbReference>
<reference evidence="2 3" key="1">
    <citation type="submission" date="2017-03" db="EMBL/GenBank/DDBJ databases">
        <authorList>
            <person name="Afonso C.L."/>
            <person name="Miller P.J."/>
            <person name="Scott M.A."/>
            <person name="Spackman E."/>
            <person name="Goraichik I."/>
            <person name="Dimitrov K.M."/>
            <person name="Suarez D.L."/>
            <person name="Swayne D.E."/>
        </authorList>
    </citation>
    <scope>NUCLEOTIDE SEQUENCE [LARGE SCALE GENOMIC DNA]</scope>
    <source>
        <strain evidence="2 3">CECT 7450</strain>
    </source>
</reference>
<keyword evidence="2" id="KW-0489">Methyltransferase</keyword>